<name>A0A939SNZ1_SERMA</name>
<feature type="region of interest" description="Disordered" evidence="1">
    <location>
        <begin position="1"/>
        <end position="25"/>
    </location>
</feature>
<evidence type="ECO:0000313" key="2">
    <source>
        <dbReference type="EMBL" id="MBO2007179.1"/>
    </source>
</evidence>
<evidence type="ECO:0000256" key="1">
    <source>
        <dbReference type="SAM" id="MobiDB-lite"/>
    </source>
</evidence>
<feature type="compositionally biased region" description="Polar residues" evidence="1">
    <location>
        <begin position="1"/>
        <end position="17"/>
    </location>
</feature>
<dbReference type="AlphaFoldDB" id="A0A939SNZ1"/>
<reference evidence="2" key="1">
    <citation type="submission" date="2021-03" db="EMBL/GenBank/DDBJ databases">
        <title>Molecular epidemiology and mechanisms of colistin and carbapenem resistance in Enterobacteriaceae from clinical isolates, the environment and porcine samples in Pretoria, South Africa.</title>
        <authorList>
            <person name="Bogoshi D."/>
            <person name="Mbelle N.M."/>
            <person name="Naidoo V."/>
            <person name="Osei Sekyere J."/>
        </authorList>
    </citation>
    <scope>NUCLEOTIDE SEQUENCE</scope>
    <source>
        <strain evidence="2">C080</strain>
    </source>
</reference>
<protein>
    <submittedName>
        <fullName evidence="2">Uncharacterized protein</fullName>
    </submittedName>
</protein>
<sequence>MKTSKPNLSSKAHATSTFRRKNPLSEAMRWRSEQLYQSALAGCYVEPVERIGGKIKKSPGVGAKDDDYFLVQRDKSNNCRVFLLWIIVLSFMKNRASTHKTNSKQIKRAVYVRKENNQLLAIHRLEEERKR</sequence>
<dbReference type="EMBL" id="JAGETR010000131">
    <property type="protein sequence ID" value="MBO2007179.1"/>
    <property type="molecule type" value="Genomic_DNA"/>
</dbReference>
<comment type="caution">
    <text evidence="2">The sequence shown here is derived from an EMBL/GenBank/DDBJ whole genome shotgun (WGS) entry which is preliminary data.</text>
</comment>
<gene>
    <name evidence="2" type="ORF">J4732_17830</name>
</gene>
<proteinExistence type="predicted"/>
<accession>A0A939SNZ1</accession>
<organism evidence="2">
    <name type="scientific">Serratia marcescens</name>
    <dbReference type="NCBI Taxonomy" id="615"/>
    <lineage>
        <taxon>Bacteria</taxon>
        <taxon>Pseudomonadati</taxon>
        <taxon>Pseudomonadota</taxon>
        <taxon>Gammaproteobacteria</taxon>
        <taxon>Enterobacterales</taxon>
        <taxon>Yersiniaceae</taxon>
        <taxon>Serratia</taxon>
    </lineage>
</organism>